<dbReference type="Gene3D" id="2.60.15.10">
    <property type="entry name" value="F0F1 ATP synthase delta/epsilon subunit, N-terminal"/>
    <property type="match status" value="1"/>
</dbReference>
<keyword evidence="4 12" id="KW-0934">Plastid</keyword>
<evidence type="ECO:0000256" key="2">
    <source>
        <dbReference type="ARBA" id="ARBA00005712"/>
    </source>
</evidence>
<dbReference type="FunFam" id="2.60.15.10:FF:000002">
    <property type="entry name" value="ATP synthase epsilon chain, chloroplastic"/>
    <property type="match status" value="1"/>
</dbReference>
<dbReference type="PANTHER" id="PTHR13822:SF10">
    <property type="entry name" value="ATP SYNTHASE EPSILON CHAIN, CHLOROPLASTIC"/>
    <property type="match status" value="1"/>
</dbReference>
<keyword evidence="10 11" id="KW-0066">ATP synthesis</keyword>
<dbReference type="PANTHER" id="PTHR13822">
    <property type="entry name" value="ATP SYNTHASE DELTA/EPSILON CHAIN"/>
    <property type="match status" value="1"/>
</dbReference>
<keyword evidence="3 11" id="KW-0813">Transport</keyword>
<evidence type="ECO:0000256" key="3">
    <source>
        <dbReference type="ARBA" id="ARBA00022448"/>
    </source>
</evidence>
<dbReference type="SUPFAM" id="SSF51344">
    <property type="entry name" value="Epsilon subunit of F1F0-ATP synthase N-terminal domain"/>
    <property type="match status" value="1"/>
</dbReference>
<evidence type="ECO:0000256" key="10">
    <source>
        <dbReference type="ARBA" id="ARBA00023310"/>
    </source>
</evidence>
<dbReference type="NCBIfam" id="TIGR01216">
    <property type="entry name" value="ATP_synt_epsi"/>
    <property type="match status" value="1"/>
</dbReference>
<protein>
    <recommendedName>
        <fullName evidence="11 12">ATP synthase epsilon chain, chloroplastic</fullName>
    </recommendedName>
    <alternativeName>
        <fullName evidence="11">ATP synthase F1 sector epsilon subunit</fullName>
    </alternativeName>
    <alternativeName>
        <fullName evidence="11">F-ATPase epsilon subunit</fullName>
    </alternativeName>
</protein>
<comment type="similarity">
    <text evidence="2 11 12">Belongs to the ATPase epsilon chain family.</text>
</comment>
<comment type="subcellular location">
    <subcellularLocation>
        <location evidence="1">Membrane</location>
        <topology evidence="1">Peripheral membrane protein</topology>
    </subcellularLocation>
    <subcellularLocation>
        <location evidence="11">Plastid</location>
        <location evidence="11">Chloroplast thylakoid membrane</location>
        <topology evidence="11">Peripheral membrane protein</topology>
    </subcellularLocation>
</comment>
<evidence type="ECO:0000256" key="8">
    <source>
        <dbReference type="ARBA" id="ARBA00023136"/>
    </source>
</evidence>
<proteinExistence type="inferred from homology"/>
<dbReference type="HAMAP" id="MF_00530">
    <property type="entry name" value="ATP_synth_epsil_bac"/>
    <property type="match status" value="1"/>
</dbReference>
<evidence type="ECO:0000256" key="12">
    <source>
        <dbReference type="RuleBase" id="RU003655"/>
    </source>
</evidence>
<keyword evidence="5 11" id="KW-0375">Hydrogen ion transport</keyword>
<comment type="function">
    <text evidence="11 12">Produces ATP from ADP in the presence of a proton gradient across the membrane.</text>
</comment>
<dbReference type="Pfam" id="PF00401">
    <property type="entry name" value="ATP-synt_DE"/>
    <property type="match status" value="1"/>
</dbReference>
<reference evidence="15" key="1">
    <citation type="journal article" date="2014" name="Mol. Cells">
        <title>Chloroplast genome evolution in early diverged leptosporangiate ferns.</title>
        <authorList>
            <person name="Kim H.T."/>
            <person name="Chung M.G."/>
            <person name="Kim K.J."/>
        </authorList>
    </citation>
    <scope>NUCLEOTIDE SEQUENCE</scope>
</reference>
<dbReference type="InterPro" id="IPR036771">
    <property type="entry name" value="ATPsynth_dsu/esu_N"/>
</dbReference>
<evidence type="ECO:0000256" key="11">
    <source>
        <dbReference type="HAMAP-Rule" id="MF_00530"/>
    </source>
</evidence>
<dbReference type="Gene3D" id="6.10.140.480">
    <property type="match status" value="1"/>
</dbReference>
<dbReference type="RefSeq" id="YP_009032899.1">
    <property type="nucleotide sequence ID" value="NC_024158.1"/>
</dbReference>
<dbReference type="InterPro" id="IPR020546">
    <property type="entry name" value="ATP_synth_F1_dsu/esu_N"/>
</dbReference>
<organism evidence="15">
    <name type="scientific">Diplopterygium glaucum</name>
    <name type="common">Fern</name>
    <name type="synonym">Polypodium glaucum</name>
    <dbReference type="NCBI Taxonomy" id="397682"/>
    <lineage>
        <taxon>Eukaryota</taxon>
        <taxon>Viridiplantae</taxon>
        <taxon>Streptophyta</taxon>
        <taxon>Embryophyta</taxon>
        <taxon>Tracheophyta</taxon>
        <taxon>Polypodiopsida</taxon>
        <taxon>Polypodiidae</taxon>
        <taxon>Gleicheniales</taxon>
        <taxon>Gleicheniaceae</taxon>
        <taxon>Diplopterygium</taxon>
    </lineage>
</organism>
<dbReference type="InterPro" id="IPR001469">
    <property type="entry name" value="ATP_synth_F1_dsu/esu"/>
</dbReference>
<dbReference type="GO" id="GO:0009535">
    <property type="term" value="C:chloroplast thylakoid membrane"/>
    <property type="evidence" value="ECO:0007669"/>
    <property type="project" value="UniProtKB-SubCell"/>
</dbReference>
<evidence type="ECO:0000256" key="5">
    <source>
        <dbReference type="ARBA" id="ARBA00022781"/>
    </source>
</evidence>
<keyword evidence="9 11" id="KW-0139">CF(1)</keyword>
<sequence>MVLNLRVMAPNRIVWNSEVREIILSTNSGQIGVLPNHAPLLTALDMGVPKIRHDGQWSAMALMGGFAMIDNNQVTILVNEAERAAEINPEEAQEAFQTAQVNSAQAEGKKKIIEANPAFKRAKARLEALNNNEIKPSVT</sequence>
<dbReference type="GO" id="GO:0005524">
    <property type="term" value="F:ATP binding"/>
    <property type="evidence" value="ECO:0007669"/>
    <property type="project" value="UniProtKB-UniRule"/>
</dbReference>
<dbReference type="Pfam" id="PF02823">
    <property type="entry name" value="ATP-synt_DE_N"/>
    <property type="match status" value="1"/>
</dbReference>
<evidence type="ECO:0000256" key="9">
    <source>
        <dbReference type="ARBA" id="ARBA00023196"/>
    </source>
</evidence>
<keyword evidence="6 11" id="KW-0406">Ion transport</keyword>
<dbReference type="InterPro" id="IPR020547">
    <property type="entry name" value="ATP_synth_F1_esu_C"/>
</dbReference>
<feature type="domain" description="ATP synthase epsilon subunit C-terminal" evidence="13">
    <location>
        <begin position="86"/>
        <end position="129"/>
    </location>
</feature>
<dbReference type="GO" id="GO:0046933">
    <property type="term" value="F:proton-transporting ATP synthase activity, rotational mechanism"/>
    <property type="evidence" value="ECO:0007669"/>
    <property type="project" value="UniProtKB-UniRule"/>
</dbReference>
<gene>
    <name evidence="11 15" type="primary">atpE</name>
</gene>
<dbReference type="CDD" id="cd12152">
    <property type="entry name" value="F1-ATPase_delta"/>
    <property type="match status" value="1"/>
</dbReference>
<evidence type="ECO:0000256" key="1">
    <source>
        <dbReference type="ARBA" id="ARBA00004170"/>
    </source>
</evidence>
<evidence type="ECO:0000313" key="15">
    <source>
        <dbReference type="EMBL" id="AHA59685.1"/>
    </source>
</evidence>
<evidence type="ECO:0000259" key="14">
    <source>
        <dbReference type="Pfam" id="PF02823"/>
    </source>
</evidence>
<accession>A0A059SR64</accession>
<dbReference type="GeneID" id="19522867"/>
<evidence type="ECO:0000256" key="4">
    <source>
        <dbReference type="ARBA" id="ARBA00022640"/>
    </source>
</evidence>
<feature type="domain" description="ATP synthase F1 complex delta/epsilon subunit N-terminal" evidence="14">
    <location>
        <begin position="3"/>
        <end position="81"/>
    </location>
</feature>
<comment type="subunit">
    <text evidence="11 12">F-type ATPases have 2 components, CF(1) - the catalytic core - and CF(0) - the membrane proton channel. CF(1) has five subunits: alpha(3), beta(3), gamma(1), delta(1), epsilon(1). CF(0) has three main subunits: a, b and c.</text>
</comment>
<name>A0A059SR64_DIPGU</name>
<evidence type="ECO:0000259" key="13">
    <source>
        <dbReference type="Pfam" id="PF00401"/>
    </source>
</evidence>
<evidence type="ECO:0000256" key="7">
    <source>
        <dbReference type="ARBA" id="ARBA00023078"/>
    </source>
</evidence>
<keyword evidence="15" id="KW-0150">Chloroplast</keyword>
<dbReference type="AlphaFoldDB" id="A0A059SR64"/>
<evidence type="ECO:0000256" key="6">
    <source>
        <dbReference type="ARBA" id="ARBA00023065"/>
    </source>
</evidence>
<keyword evidence="8 11" id="KW-0472">Membrane</keyword>
<dbReference type="EMBL" id="KF225594">
    <property type="protein sequence ID" value="AHA59685.1"/>
    <property type="molecule type" value="Genomic_DNA"/>
</dbReference>
<dbReference type="GO" id="GO:0045259">
    <property type="term" value="C:proton-transporting ATP synthase complex"/>
    <property type="evidence" value="ECO:0007669"/>
    <property type="project" value="UniProtKB-KW"/>
</dbReference>
<keyword evidence="7 11" id="KW-0793">Thylakoid</keyword>
<geneLocation type="chloroplast" evidence="15"/>